<dbReference type="GeneID" id="94169654"/>
<feature type="compositionally biased region" description="Low complexity" evidence="1">
    <location>
        <begin position="458"/>
        <end position="474"/>
    </location>
</feature>
<sequence length="882" mass="92449">MLSHNDYLNSAAGTVSHVQQHMMYPNGLTYVAAVHPAAHGHAVNRGVGVGAVNGMPAQQLCPVAVRPLSPKVATAGNTGAAYPGCYTALRPAAGFYPPYAVVKQYAPQEPQAAAVLPGQVPPPPSLCQATTLGTAAPAGMSQQRSASTSGASCGLRSTSTCVSPSLKRREGHRSARHRHGDGEAAATSGAEAQLRSSSRRASEGGQRDRARHRDEPPANGTNSSRAPSPSTTSMFWEALPDGSNGTNLQSAPTSPAPAGSAAHGDGAGRLRRGDGRSEERRGASPQLPSEQRINVDTKEPHRRRHRGRGEGRGHRDNARRDVNRSKSASPRSTRDPADVLRHERSNNRSSRQRDIPTSSAAANTAAAAEAAASSQGPVGVTTLGTPVPQLASVGGAPTVDPLQTPAFIHAAPSSRRIASGPPPGSASAPPPPSAIQPAGTWRGGRRHCSRRNHHRARSASSFTSDGSSDAASSRRSSLYSSSRSSCSAFAAQHALASSRNHRRRHCRDRRERRGGRRLRSSPSPSLGLRPTPESQTAGAPALPADHNASVPQASKKKGKRGGILSFFRRSKSAAAEVDPAVAGNAGAPVPKAAAMVPWMALQKALYNASMRPCDVSTQSRVVMTGQQQRETSSYTESTLQHRVDHLQWHPQHPASGGGTMVWSGLPQQGNGGDIPRNDPRCAVVSLDKSKGLFGGLFRKKKVKEGASAIATAGVNASGASTVSGWVSPPSYPSVIGTPRSFAANVTRSIKVEAPPVPPNPAPPGDSHATASLNGATATNVALMTKGGLFGPFMKKGKTTVAQQQWQLLLQQMEAQRQVQVQNQIQDRQIRGSRGPHRHESHVPSSSLDQRGGRHSRRHASGNRGGNSGGRDHSRHHAPPAAS</sequence>
<dbReference type="RefSeq" id="XP_067690247.1">
    <property type="nucleotide sequence ID" value="XM_067834144.1"/>
</dbReference>
<feature type="compositionally biased region" description="Basic residues" evidence="1">
    <location>
        <begin position="443"/>
        <end position="457"/>
    </location>
</feature>
<feature type="compositionally biased region" description="Polar residues" evidence="1">
    <location>
        <begin position="140"/>
        <end position="163"/>
    </location>
</feature>
<proteinExistence type="predicted"/>
<feature type="compositionally biased region" description="Basic residues" evidence="1">
    <location>
        <begin position="169"/>
        <end position="179"/>
    </location>
</feature>
<feature type="compositionally biased region" description="Basic residues" evidence="1">
    <location>
        <begin position="872"/>
        <end position="882"/>
    </location>
</feature>
<feature type="compositionally biased region" description="Low complexity" evidence="1">
    <location>
        <begin position="250"/>
        <end position="264"/>
    </location>
</feature>
<organism evidence="2 3">
    <name type="scientific">Leishmania enriettii</name>
    <dbReference type="NCBI Taxonomy" id="5663"/>
    <lineage>
        <taxon>Eukaryota</taxon>
        <taxon>Discoba</taxon>
        <taxon>Euglenozoa</taxon>
        <taxon>Kinetoplastea</taxon>
        <taxon>Metakinetoplastina</taxon>
        <taxon>Trypanosomatida</taxon>
        <taxon>Trypanosomatidae</taxon>
        <taxon>Leishmaniinae</taxon>
        <taxon>Leishmania</taxon>
    </lineage>
</organism>
<feature type="region of interest" description="Disordered" evidence="1">
    <location>
        <begin position="822"/>
        <end position="882"/>
    </location>
</feature>
<feature type="compositionally biased region" description="Pro residues" evidence="1">
    <location>
        <begin position="754"/>
        <end position="763"/>
    </location>
</feature>
<dbReference type="OrthoDB" id="268028at2759"/>
<evidence type="ECO:0000313" key="2">
    <source>
        <dbReference type="EMBL" id="KAG5471077.1"/>
    </source>
</evidence>
<feature type="compositionally biased region" description="Basic and acidic residues" evidence="1">
    <location>
        <begin position="266"/>
        <end position="282"/>
    </location>
</feature>
<feature type="region of interest" description="Disordered" evidence="1">
    <location>
        <begin position="751"/>
        <end position="771"/>
    </location>
</feature>
<feature type="compositionally biased region" description="Low complexity" evidence="1">
    <location>
        <begin position="520"/>
        <end position="530"/>
    </location>
</feature>
<feature type="compositionally biased region" description="Basic and acidic residues" evidence="1">
    <location>
        <begin position="200"/>
        <end position="216"/>
    </location>
</feature>
<feature type="region of interest" description="Disordered" evidence="1">
    <location>
        <begin position="137"/>
        <end position="378"/>
    </location>
</feature>
<reference evidence="2 3" key="1">
    <citation type="submission" date="2021-02" db="EMBL/GenBank/DDBJ databases">
        <title>Leishmania (Mundinia) enrietti genome sequencing and assembly.</title>
        <authorList>
            <person name="Almutairi H."/>
            <person name="Gatherer D."/>
        </authorList>
    </citation>
    <scope>NUCLEOTIDE SEQUENCE [LARGE SCALE GENOMIC DNA]</scope>
    <source>
        <strain evidence="2">CUR178</strain>
    </source>
</reference>
<protein>
    <submittedName>
        <fullName evidence="2">Uncharacterized protein</fullName>
    </submittedName>
</protein>
<feature type="compositionally biased region" description="Basic and acidic residues" evidence="1">
    <location>
        <begin position="332"/>
        <end position="354"/>
    </location>
</feature>
<feature type="compositionally biased region" description="Basic and acidic residues" evidence="1">
    <location>
        <begin position="308"/>
        <end position="324"/>
    </location>
</feature>
<feature type="compositionally biased region" description="Pro residues" evidence="1">
    <location>
        <begin position="420"/>
        <end position="434"/>
    </location>
</feature>
<feature type="compositionally biased region" description="Low complexity" evidence="1">
    <location>
        <begin position="358"/>
        <end position="374"/>
    </location>
</feature>
<name>A0A836GNM5_LEIEN</name>
<feature type="compositionally biased region" description="Polar residues" evidence="1">
    <location>
        <begin position="219"/>
        <end position="234"/>
    </location>
</feature>
<feature type="compositionally biased region" description="Basic residues" evidence="1">
    <location>
        <begin position="499"/>
        <end position="519"/>
    </location>
</feature>
<dbReference type="EMBL" id="JAFHKP010000032">
    <property type="protein sequence ID" value="KAG5471077.1"/>
    <property type="molecule type" value="Genomic_DNA"/>
</dbReference>
<dbReference type="Proteomes" id="UP000674179">
    <property type="component" value="Chromosome 32"/>
</dbReference>
<keyword evidence="3" id="KW-1185">Reference proteome</keyword>
<dbReference type="KEGG" id="lenr:94169654"/>
<feature type="region of interest" description="Disordered" evidence="1">
    <location>
        <begin position="414"/>
        <end position="474"/>
    </location>
</feature>
<feature type="region of interest" description="Disordered" evidence="1">
    <location>
        <begin position="494"/>
        <end position="562"/>
    </location>
</feature>
<dbReference type="AlphaFoldDB" id="A0A836GNM5"/>
<comment type="caution">
    <text evidence="2">The sequence shown here is derived from an EMBL/GenBank/DDBJ whole genome shotgun (WGS) entry which is preliminary data.</text>
</comment>
<evidence type="ECO:0000256" key="1">
    <source>
        <dbReference type="SAM" id="MobiDB-lite"/>
    </source>
</evidence>
<accession>A0A836GNM5</accession>
<gene>
    <name evidence="2" type="ORF">CUR178_02385</name>
</gene>
<evidence type="ECO:0000313" key="3">
    <source>
        <dbReference type="Proteomes" id="UP000674179"/>
    </source>
</evidence>